<keyword evidence="1" id="KW-0732">Signal</keyword>
<comment type="caution">
    <text evidence="2">The sequence shown here is derived from an EMBL/GenBank/DDBJ whole genome shotgun (WGS) entry which is preliminary data.</text>
</comment>
<dbReference type="EMBL" id="MIGB01000026">
    <property type="protein sequence ID" value="OSY37934.1"/>
    <property type="molecule type" value="Genomic_DNA"/>
</dbReference>
<evidence type="ECO:0000313" key="3">
    <source>
        <dbReference type="Proteomes" id="UP000194360"/>
    </source>
</evidence>
<evidence type="ECO:0000256" key="1">
    <source>
        <dbReference type="SAM" id="SignalP"/>
    </source>
</evidence>
<dbReference type="AlphaFoldDB" id="A0A1Y2MRU2"/>
<dbReference type="RefSeq" id="WP_085914532.1">
    <property type="nucleotide sequence ID" value="NZ_AP018920.1"/>
</dbReference>
<organism evidence="2 3">
    <name type="scientific">Pseudonocardia autotrophica</name>
    <name type="common">Amycolata autotrophica</name>
    <name type="synonym">Nocardia autotrophica</name>
    <dbReference type="NCBI Taxonomy" id="2074"/>
    <lineage>
        <taxon>Bacteria</taxon>
        <taxon>Bacillati</taxon>
        <taxon>Actinomycetota</taxon>
        <taxon>Actinomycetes</taxon>
        <taxon>Pseudonocardiales</taxon>
        <taxon>Pseudonocardiaceae</taxon>
        <taxon>Pseudonocardia</taxon>
    </lineage>
</organism>
<keyword evidence="3" id="KW-1185">Reference proteome</keyword>
<evidence type="ECO:0008006" key="4">
    <source>
        <dbReference type="Google" id="ProtNLM"/>
    </source>
</evidence>
<proteinExistence type="predicted"/>
<gene>
    <name evidence="2" type="ORF">BG845_04340</name>
</gene>
<name>A0A1Y2MRU2_PSEAH</name>
<feature type="chain" id="PRO_5013141680" description="Secreted protein" evidence="1">
    <location>
        <begin position="26"/>
        <end position="162"/>
    </location>
</feature>
<feature type="signal peptide" evidence="1">
    <location>
        <begin position="1"/>
        <end position="25"/>
    </location>
</feature>
<dbReference type="Proteomes" id="UP000194360">
    <property type="component" value="Unassembled WGS sequence"/>
</dbReference>
<reference evidence="2 3" key="1">
    <citation type="submission" date="2016-09" db="EMBL/GenBank/DDBJ databases">
        <title>Pseudonocardia autotrophica DSM535, a candidate organism with high potential of specific P450 cytochromes.</title>
        <authorList>
            <person name="Grumaz C."/>
            <person name="Vainshtein Y."/>
            <person name="Kirstahler P."/>
            <person name="Sohn K."/>
        </authorList>
    </citation>
    <scope>NUCLEOTIDE SEQUENCE [LARGE SCALE GENOMIC DNA]</scope>
    <source>
        <strain evidence="2 3">DSM 535</strain>
    </source>
</reference>
<dbReference type="OrthoDB" id="3579816at2"/>
<evidence type="ECO:0000313" key="2">
    <source>
        <dbReference type="EMBL" id="OSY37934.1"/>
    </source>
</evidence>
<accession>A0A1Y2MRU2</accession>
<protein>
    <recommendedName>
        <fullName evidence="4">Secreted protein</fullName>
    </recommendedName>
</protein>
<sequence>MSRHVLLAIVVVALAGFGLAGAAGAAPSKSQPGSIPLAVVVSPPAKKLSLPVGGQQAVTAVTDARAAVQALPKYVLTCEPAAAARFDNPDDPDMITNKDCLDLIAEKEAAHRAFAEQNWVDRDCIGYGCSPEQDAELNAAESAAQDEYWARCAYTAPGVDGC</sequence>